<dbReference type="STRING" id="1121477.SAMN02745223_01550"/>
<name>A0A0F5LUI5_9HYPH</name>
<dbReference type="EMBL" id="LAJF01000043">
    <property type="protein sequence ID" value="KKB85951.1"/>
    <property type="molecule type" value="Genomic_DNA"/>
</dbReference>
<dbReference type="CDD" id="cd07178">
    <property type="entry name" value="terB_like_YebE"/>
    <property type="match status" value="1"/>
</dbReference>
<evidence type="ECO:0000313" key="5">
    <source>
        <dbReference type="Proteomes" id="UP000184533"/>
    </source>
</evidence>
<dbReference type="Pfam" id="PF04391">
    <property type="entry name" value="DUF533"/>
    <property type="match status" value="1"/>
</dbReference>
<reference evidence="2 4" key="1">
    <citation type="submission" date="2015-03" db="EMBL/GenBank/DDBJ databases">
        <authorList>
            <person name="Hassan Y.I."/>
            <person name="Lepp D."/>
            <person name="Zhou T."/>
        </authorList>
    </citation>
    <scope>NUCLEOTIDE SEQUENCE [LARGE SCALE GENOMIC DNA]</scope>
    <source>
        <strain evidence="2 4">DSM 17137</strain>
    </source>
</reference>
<dbReference type="Gene3D" id="1.10.3680.10">
    <property type="entry name" value="TerB-like"/>
    <property type="match status" value="1"/>
</dbReference>
<dbReference type="Proteomes" id="UP000033608">
    <property type="component" value="Unassembled WGS sequence"/>
</dbReference>
<evidence type="ECO:0000313" key="3">
    <source>
        <dbReference type="EMBL" id="SHF00751.1"/>
    </source>
</evidence>
<gene>
    <name evidence="3" type="ORF">SAMN02745223_01550</name>
    <name evidence="2" type="ORF">VW29_04930</name>
</gene>
<evidence type="ECO:0000313" key="4">
    <source>
        <dbReference type="Proteomes" id="UP000033608"/>
    </source>
</evidence>
<dbReference type="RefSeq" id="WP_046134188.1">
    <property type="nucleotide sequence ID" value="NZ_FQVC01000004.1"/>
</dbReference>
<sequence>MFNIDQIVKALQTDPNTQRTAMTGAAGLAAGMLLSGGGLGKLTGNAVKIGAVAAVGGLAYKAWQSYQQNQSGAPAPVPAQDAFIPAPGDAQGQEELGKTLVRAMIAAAKADGKIDGDEKEAIFAKLESMTLSSAEKAWVFDELSSPLDINAVVARADTPAHAAEIYAASLVAITADTASERAYLDVLASKLKLDPALVAEIHKAAGEKPLEPSPVAASPFAYTPSGSNL</sequence>
<accession>A0A0F5LUI5</accession>
<dbReference type="PATRIC" id="fig|1121477.3.peg.2065"/>
<organism evidence="2 4">
    <name type="scientific">Devosia limi DSM 17137</name>
    <dbReference type="NCBI Taxonomy" id="1121477"/>
    <lineage>
        <taxon>Bacteria</taxon>
        <taxon>Pseudomonadati</taxon>
        <taxon>Pseudomonadota</taxon>
        <taxon>Alphaproteobacteria</taxon>
        <taxon>Hyphomicrobiales</taxon>
        <taxon>Devosiaceae</taxon>
        <taxon>Devosia</taxon>
    </lineage>
</organism>
<evidence type="ECO:0000313" key="2">
    <source>
        <dbReference type="EMBL" id="KKB85951.1"/>
    </source>
</evidence>
<dbReference type="InterPro" id="IPR029024">
    <property type="entry name" value="TerB-like"/>
</dbReference>
<evidence type="ECO:0000256" key="1">
    <source>
        <dbReference type="SAM" id="MobiDB-lite"/>
    </source>
</evidence>
<reference evidence="3 5" key="2">
    <citation type="submission" date="2016-11" db="EMBL/GenBank/DDBJ databases">
        <authorList>
            <person name="Jaros S."/>
            <person name="Januszkiewicz K."/>
            <person name="Wedrychowicz H."/>
        </authorList>
    </citation>
    <scope>NUCLEOTIDE SEQUENCE [LARGE SCALE GENOMIC DNA]</scope>
    <source>
        <strain evidence="3 5">DSM 17137</strain>
    </source>
</reference>
<keyword evidence="4" id="KW-1185">Reference proteome</keyword>
<dbReference type="Proteomes" id="UP000184533">
    <property type="component" value="Unassembled WGS sequence"/>
</dbReference>
<proteinExistence type="predicted"/>
<dbReference type="InterPro" id="IPR007486">
    <property type="entry name" value="YebE"/>
</dbReference>
<dbReference type="EMBL" id="FQVC01000004">
    <property type="protein sequence ID" value="SHF00751.1"/>
    <property type="molecule type" value="Genomic_DNA"/>
</dbReference>
<dbReference type="SUPFAM" id="SSF158682">
    <property type="entry name" value="TerB-like"/>
    <property type="match status" value="1"/>
</dbReference>
<feature type="region of interest" description="Disordered" evidence="1">
    <location>
        <begin position="209"/>
        <end position="229"/>
    </location>
</feature>
<dbReference type="OrthoDB" id="5459344at2"/>
<dbReference type="AlphaFoldDB" id="A0A0F5LUI5"/>
<protein>
    <submittedName>
        <fullName evidence="3">Uncharacterized membrane protein YebE, DUF533 family</fullName>
    </submittedName>
</protein>